<keyword evidence="5" id="KW-1185">Reference proteome</keyword>
<dbReference type="EMBL" id="JAHLQT010028818">
    <property type="protein sequence ID" value="KAG7161676.1"/>
    <property type="molecule type" value="Genomic_DNA"/>
</dbReference>
<dbReference type="Proteomes" id="UP000747542">
    <property type="component" value="Unassembled WGS sequence"/>
</dbReference>
<dbReference type="GO" id="GO:0042302">
    <property type="term" value="F:structural constituent of cuticle"/>
    <property type="evidence" value="ECO:0007669"/>
    <property type="project" value="UniProtKB-KW"/>
</dbReference>
<dbReference type="PANTHER" id="PTHR12236">
    <property type="entry name" value="STRUCTURAL CONTITUENT OF CUTICLE"/>
    <property type="match status" value="1"/>
</dbReference>
<evidence type="ECO:0000256" key="3">
    <source>
        <dbReference type="SAM" id="Phobius"/>
    </source>
</evidence>
<evidence type="ECO:0000313" key="4">
    <source>
        <dbReference type="EMBL" id="KAG7161676.1"/>
    </source>
</evidence>
<gene>
    <name evidence="4" type="ORF">Hamer_G021016</name>
</gene>
<dbReference type="InterPro" id="IPR051217">
    <property type="entry name" value="Insect_Cuticle_Struc_Prot"/>
</dbReference>
<dbReference type="InterPro" id="IPR000618">
    <property type="entry name" value="Insect_cuticle"/>
</dbReference>
<dbReference type="GO" id="GO:0005615">
    <property type="term" value="C:extracellular space"/>
    <property type="evidence" value="ECO:0007669"/>
    <property type="project" value="TreeGrafter"/>
</dbReference>
<evidence type="ECO:0000256" key="2">
    <source>
        <dbReference type="SAM" id="MobiDB-lite"/>
    </source>
</evidence>
<keyword evidence="3" id="KW-0812">Transmembrane</keyword>
<organism evidence="4 5">
    <name type="scientific">Homarus americanus</name>
    <name type="common">American lobster</name>
    <dbReference type="NCBI Taxonomy" id="6706"/>
    <lineage>
        <taxon>Eukaryota</taxon>
        <taxon>Metazoa</taxon>
        <taxon>Ecdysozoa</taxon>
        <taxon>Arthropoda</taxon>
        <taxon>Crustacea</taxon>
        <taxon>Multicrustacea</taxon>
        <taxon>Malacostraca</taxon>
        <taxon>Eumalacostraca</taxon>
        <taxon>Eucarida</taxon>
        <taxon>Decapoda</taxon>
        <taxon>Pleocyemata</taxon>
        <taxon>Astacidea</taxon>
        <taxon>Nephropoidea</taxon>
        <taxon>Nephropidae</taxon>
        <taxon>Homarus</taxon>
    </lineage>
</organism>
<evidence type="ECO:0000256" key="1">
    <source>
        <dbReference type="ARBA" id="ARBA00022460"/>
    </source>
</evidence>
<evidence type="ECO:0000313" key="5">
    <source>
        <dbReference type="Proteomes" id="UP000747542"/>
    </source>
</evidence>
<name>A0A8J5MSG0_HOMAM</name>
<sequence>MSSSSLSQVPRLPICVGVMVVVLLVGVVAARPSLPADPPYAPPYSQPSYKQGRPYSFRYGVKDDYAGADYGQDETSDGHLVKGSYFVALPDGRLQTTWSLMVTPNTPSPSTAAPSPSSPAPALHSPITRHLQRHFQAQPPTFYNSVTR</sequence>
<dbReference type="GO" id="GO:0031012">
    <property type="term" value="C:extracellular matrix"/>
    <property type="evidence" value="ECO:0007669"/>
    <property type="project" value="TreeGrafter"/>
</dbReference>
<feature type="compositionally biased region" description="Low complexity" evidence="2">
    <location>
        <begin position="103"/>
        <end position="115"/>
    </location>
</feature>
<feature type="transmembrane region" description="Helical" evidence="3">
    <location>
        <begin position="12"/>
        <end position="30"/>
    </location>
</feature>
<proteinExistence type="predicted"/>
<dbReference type="Pfam" id="PF00379">
    <property type="entry name" value="Chitin_bind_4"/>
    <property type="match status" value="1"/>
</dbReference>
<reference evidence="4" key="1">
    <citation type="journal article" date="2021" name="Sci. Adv.">
        <title>The American lobster genome reveals insights on longevity, neural, and immune adaptations.</title>
        <authorList>
            <person name="Polinski J.M."/>
            <person name="Zimin A.V."/>
            <person name="Clark K.F."/>
            <person name="Kohn A.B."/>
            <person name="Sadowski N."/>
            <person name="Timp W."/>
            <person name="Ptitsyn A."/>
            <person name="Khanna P."/>
            <person name="Romanova D.Y."/>
            <person name="Williams P."/>
            <person name="Greenwood S.J."/>
            <person name="Moroz L.L."/>
            <person name="Walt D.R."/>
            <person name="Bodnar A.G."/>
        </authorList>
    </citation>
    <scope>NUCLEOTIDE SEQUENCE</scope>
    <source>
        <strain evidence="4">GMGI-L3</strain>
    </source>
</reference>
<protein>
    <submittedName>
        <fullName evidence="4">Putative Insect cuticle protein domain-containing protein 13</fullName>
    </submittedName>
</protein>
<feature type="region of interest" description="Disordered" evidence="2">
    <location>
        <begin position="101"/>
        <end position="128"/>
    </location>
</feature>
<keyword evidence="3" id="KW-1133">Transmembrane helix</keyword>
<accession>A0A8J5MSG0</accession>
<keyword evidence="1" id="KW-0193">Cuticle</keyword>
<keyword evidence="3" id="KW-0472">Membrane</keyword>
<comment type="caution">
    <text evidence="4">The sequence shown here is derived from an EMBL/GenBank/DDBJ whole genome shotgun (WGS) entry which is preliminary data.</text>
</comment>
<dbReference type="AlphaFoldDB" id="A0A8J5MSG0"/>
<dbReference type="PANTHER" id="PTHR12236:SF79">
    <property type="entry name" value="CUTICULAR PROTEIN 50CB-RELATED"/>
    <property type="match status" value="1"/>
</dbReference>